<dbReference type="EMBL" id="JAAALK010000080">
    <property type="protein sequence ID" value="KAG8094641.1"/>
    <property type="molecule type" value="Genomic_DNA"/>
</dbReference>
<comment type="caution">
    <text evidence="1">The sequence shown here is derived from an EMBL/GenBank/DDBJ whole genome shotgun (WGS) entry which is preliminary data.</text>
</comment>
<accession>A0A8J5WSZ1</accession>
<dbReference type="Proteomes" id="UP000729402">
    <property type="component" value="Unassembled WGS sequence"/>
</dbReference>
<name>A0A8J5WSZ1_ZIZPA</name>
<evidence type="ECO:0008006" key="3">
    <source>
        <dbReference type="Google" id="ProtNLM"/>
    </source>
</evidence>
<evidence type="ECO:0000313" key="2">
    <source>
        <dbReference type="Proteomes" id="UP000729402"/>
    </source>
</evidence>
<gene>
    <name evidence="1" type="ORF">GUJ93_ZPchr0012g19704</name>
</gene>
<organism evidence="1 2">
    <name type="scientific">Zizania palustris</name>
    <name type="common">Northern wild rice</name>
    <dbReference type="NCBI Taxonomy" id="103762"/>
    <lineage>
        <taxon>Eukaryota</taxon>
        <taxon>Viridiplantae</taxon>
        <taxon>Streptophyta</taxon>
        <taxon>Embryophyta</taxon>
        <taxon>Tracheophyta</taxon>
        <taxon>Spermatophyta</taxon>
        <taxon>Magnoliopsida</taxon>
        <taxon>Liliopsida</taxon>
        <taxon>Poales</taxon>
        <taxon>Poaceae</taxon>
        <taxon>BOP clade</taxon>
        <taxon>Oryzoideae</taxon>
        <taxon>Oryzeae</taxon>
        <taxon>Zizaniinae</taxon>
        <taxon>Zizania</taxon>
    </lineage>
</organism>
<proteinExistence type="predicted"/>
<dbReference type="AlphaFoldDB" id="A0A8J5WSZ1"/>
<keyword evidence="2" id="KW-1185">Reference proteome</keyword>
<protein>
    <recommendedName>
        <fullName evidence="3">GST N-terminal domain-containing protein</fullName>
    </recommendedName>
</protein>
<evidence type="ECO:0000313" key="1">
    <source>
        <dbReference type="EMBL" id="KAG8094641.1"/>
    </source>
</evidence>
<reference evidence="1" key="2">
    <citation type="submission" date="2021-02" db="EMBL/GenBank/DDBJ databases">
        <authorList>
            <person name="Kimball J.A."/>
            <person name="Haas M.W."/>
            <person name="Macchietto M."/>
            <person name="Kono T."/>
            <person name="Duquette J."/>
            <person name="Shao M."/>
        </authorList>
    </citation>
    <scope>NUCLEOTIDE SEQUENCE</scope>
    <source>
        <tissue evidence="1">Fresh leaf tissue</tissue>
    </source>
</reference>
<sequence>MEGEKQQPGVVLLNCSASPFNNRVGNALTRKGVAYEKKLENLPAISPLLFSSNPILAQILVWRSPAGAAGLAAIEGSKGLVAVLRTLEVELGGRRYIGDESLSYVDMALVKIIRGSRTISTRPRPAAPPRTLGEKGRWTFRRLARRLAGSSFQNRIRKRPSKRIRGLMVSARSGYSLPSLSFPCHLPSLWLTVLPPPTLWCRSPHTGRIERQREVAGDGESAAKGSSFSRFALREPFQNVPNTEISKQSAAPAASTRGKQLGFLLRDNDGF</sequence>
<dbReference type="OrthoDB" id="202840at2759"/>
<reference evidence="1" key="1">
    <citation type="journal article" date="2021" name="bioRxiv">
        <title>Whole Genome Assembly and Annotation of Northern Wild Rice, Zizania palustris L., Supports a Whole Genome Duplication in the Zizania Genus.</title>
        <authorList>
            <person name="Haas M."/>
            <person name="Kono T."/>
            <person name="Macchietto M."/>
            <person name="Millas R."/>
            <person name="McGilp L."/>
            <person name="Shao M."/>
            <person name="Duquette J."/>
            <person name="Hirsch C.N."/>
            <person name="Kimball J."/>
        </authorList>
    </citation>
    <scope>NUCLEOTIDE SEQUENCE</scope>
    <source>
        <tissue evidence="1">Fresh leaf tissue</tissue>
    </source>
</reference>